<keyword evidence="3" id="KW-1185">Reference proteome</keyword>
<dbReference type="InterPro" id="IPR036291">
    <property type="entry name" value="NAD(P)-bd_dom_sf"/>
</dbReference>
<protein>
    <submittedName>
        <fullName evidence="2">NAD(P)-dependent oxidoreductase</fullName>
    </submittedName>
</protein>
<dbReference type="Gene3D" id="3.90.25.10">
    <property type="entry name" value="UDP-galactose 4-epimerase, domain 1"/>
    <property type="match status" value="1"/>
</dbReference>
<dbReference type="RefSeq" id="WP_212323931.1">
    <property type="nucleotide sequence ID" value="NZ_AP024463.1"/>
</dbReference>
<proteinExistence type="predicted"/>
<organism evidence="2 3">
    <name type="scientific">Arachnia rubra</name>
    <dbReference type="NCBI Taxonomy" id="1547448"/>
    <lineage>
        <taxon>Bacteria</taxon>
        <taxon>Bacillati</taxon>
        <taxon>Actinomycetota</taxon>
        <taxon>Actinomycetes</taxon>
        <taxon>Propionibacteriales</taxon>
        <taxon>Propionibacteriaceae</taxon>
        <taxon>Arachnia</taxon>
    </lineage>
</organism>
<gene>
    <name evidence="2" type="ORF">J5A65_00465</name>
</gene>
<dbReference type="Pfam" id="PF01370">
    <property type="entry name" value="Epimerase"/>
    <property type="match status" value="1"/>
</dbReference>
<dbReference type="EMBL" id="CP072384">
    <property type="protein sequence ID" value="QUC08265.1"/>
    <property type="molecule type" value="Genomic_DNA"/>
</dbReference>
<reference evidence="2 3" key="1">
    <citation type="submission" date="2021-03" db="EMBL/GenBank/DDBJ databases">
        <title>Human Oral Microbial Genomes.</title>
        <authorList>
            <person name="Johnston C.D."/>
            <person name="Chen T."/>
            <person name="Dewhirst F.E."/>
        </authorList>
    </citation>
    <scope>NUCLEOTIDE SEQUENCE [LARGE SCALE GENOMIC DNA]</scope>
    <source>
        <strain evidence="2 3">DSMZ 100122</strain>
    </source>
</reference>
<evidence type="ECO:0000259" key="1">
    <source>
        <dbReference type="Pfam" id="PF01370"/>
    </source>
</evidence>
<dbReference type="Gene3D" id="3.40.50.720">
    <property type="entry name" value="NAD(P)-binding Rossmann-like Domain"/>
    <property type="match status" value="1"/>
</dbReference>
<dbReference type="PANTHER" id="PTHR43245">
    <property type="entry name" value="BIFUNCTIONAL POLYMYXIN RESISTANCE PROTEIN ARNA"/>
    <property type="match status" value="1"/>
</dbReference>
<sequence>MTATSQRHALVLGGTGFLGRHIVSALLGHGYQVTVVARRPVAVSGVELVTMTIDERAHSTMSDLLTTCAPDVVINATGSIWGKSEQSMRDVVAVPTLTVLATLATLNHPPRYIQLGSVLELGKIPVGTKVNASTPSTEPCAYGATKLLLTRKALDQFHYGGLTGLVLRIANICGPGAPDISLLGRVAHVVAGDGPQPRTLELDPLIARRDYVDVRDVARAVVLAAGTSASGELVDIGRGEAVPVRSLVDLMIELSGRDVTVIERPGSRAHSSEDWTCINPEPAYHLLGWRPRITLRESMADHLGDVRARALAVAS</sequence>
<evidence type="ECO:0000313" key="2">
    <source>
        <dbReference type="EMBL" id="QUC08265.1"/>
    </source>
</evidence>
<evidence type="ECO:0000313" key="3">
    <source>
        <dbReference type="Proteomes" id="UP000678513"/>
    </source>
</evidence>
<dbReference type="SUPFAM" id="SSF51735">
    <property type="entry name" value="NAD(P)-binding Rossmann-fold domains"/>
    <property type="match status" value="1"/>
</dbReference>
<accession>A0ABX7Y601</accession>
<dbReference type="Proteomes" id="UP000678513">
    <property type="component" value="Chromosome"/>
</dbReference>
<dbReference type="PANTHER" id="PTHR43245:SF55">
    <property type="entry name" value="NAD(P)-BINDING DOMAIN-CONTAINING PROTEIN"/>
    <property type="match status" value="1"/>
</dbReference>
<name>A0ABX7Y601_9ACTN</name>
<feature type="domain" description="NAD-dependent epimerase/dehydratase" evidence="1">
    <location>
        <begin position="9"/>
        <end position="237"/>
    </location>
</feature>
<dbReference type="InterPro" id="IPR001509">
    <property type="entry name" value="Epimerase_deHydtase"/>
</dbReference>
<dbReference type="InterPro" id="IPR050177">
    <property type="entry name" value="Lipid_A_modif_metabolic_enz"/>
</dbReference>